<keyword evidence="3" id="KW-0378">Hydrolase</keyword>
<evidence type="ECO:0000313" key="6">
    <source>
        <dbReference type="EMBL" id="HIZ24816.1"/>
    </source>
</evidence>
<dbReference type="PANTHER" id="PTHR39181">
    <property type="entry name" value="TYROSINE-PROTEIN PHOSPHATASE YWQE"/>
    <property type="match status" value="1"/>
</dbReference>
<dbReference type="AlphaFoldDB" id="A0A9D2DWU9"/>
<keyword evidence="4" id="KW-0904">Protein phosphatase</keyword>
<evidence type="ECO:0000256" key="5">
    <source>
        <dbReference type="ARBA" id="ARBA00051722"/>
    </source>
</evidence>
<comment type="catalytic activity">
    <reaction evidence="5">
        <text>O-phospho-L-tyrosyl-[protein] + H2O = L-tyrosyl-[protein] + phosphate</text>
        <dbReference type="Rhea" id="RHEA:10684"/>
        <dbReference type="Rhea" id="RHEA-COMP:10136"/>
        <dbReference type="Rhea" id="RHEA-COMP:20101"/>
        <dbReference type="ChEBI" id="CHEBI:15377"/>
        <dbReference type="ChEBI" id="CHEBI:43474"/>
        <dbReference type="ChEBI" id="CHEBI:46858"/>
        <dbReference type="ChEBI" id="CHEBI:61978"/>
        <dbReference type="EC" id="3.1.3.48"/>
    </reaction>
</comment>
<gene>
    <name evidence="6" type="ORF">H9812_05030</name>
</gene>
<dbReference type="Gene3D" id="3.20.20.140">
    <property type="entry name" value="Metal-dependent hydrolases"/>
    <property type="match status" value="1"/>
</dbReference>
<comment type="caution">
    <text evidence="6">The sequence shown here is derived from an EMBL/GenBank/DDBJ whole genome shotgun (WGS) entry which is preliminary data.</text>
</comment>
<dbReference type="EC" id="3.1.3.48" evidence="2"/>
<sequence length="249" mass="28305">MIDLHTHILPGIDDGARDKEQSQTLLNMLREQGVDTVVATPHYYGRNKGVRQFLEVRQRALEQLSLPQGMRLVAGCECNVASCANGDFDDLRPLSIGGTRYILTEMSFAPKWDRRMWERLQKLIDTGLVPVIAHVEIYPAIRKNPQDALHLMEAGCLLQINCDSVLSHELYPLVRALIEHEQAHCLGSDTHNTETRPPQYAQAIDVLRQDFGDALGNRLQQNMEAILRDEDVQRAYRAPVRRGHFGKYL</sequence>
<protein>
    <recommendedName>
        <fullName evidence="2">protein-tyrosine-phosphatase</fullName>
        <ecNumber evidence="2">3.1.3.48</ecNumber>
    </recommendedName>
</protein>
<dbReference type="SUPFAM" id="SSF89550">
    <property type="entry name" value="PHP domain-like"/>
    <property type="match status" value="1"/>
</dbReference>
<dbReference type="Proteomes" id="UP000824044">
    <property type="component" value="Unassembled WGS sequence"/>
</dbReference>
<reference evidence="6" key="2">
    <citation type="submission" date="2021-04" db="EMBL/GenBank/DDBJ databases">
        <authorList>
            <person name="Gilroy R."/>
        </authorList>
    </citation>
    <scope>NUCLEOTIDE SEQUENCE</scope>
    <source>
        <strain evidence="6">CHK33-5263</strain>
    </source>
</reference>
<dbReference type="PANTHER" id="PTHR39181:SF1">
    <property type="entry name" value="TYROSINE-PROTEIN PHOSPHATASE YWQE"/>
    <property type="match status" value="1"/>
</dbReference>
<evidence type="ECO:0000256" key="2">
    <source>
        <dbReference type="ARBA" id="ARBA00013064"/>
    </source>
</evidence>
<dbReference type="InterPro" id="IPR016195">
    <property type="entry name" value="Pol/histidinol_Pase-like"/>
</dbReference>
<dbReference type="EMBL" id="DXBS01000098">
    <property type="protein sequence ID" value="HIZ24816.1"/>
    <property type="molecule type" value="Genomic_DNA"/>
</dbReference>
<reference evidence="6" key="1">
    <citation type="journal article" date="2021" name="PeerJ">
        <title>Extensive microbial diversity within the chicken gut microbiome revealed by metagenomics and culture.</title>
        <authorList>
            <person name="Gilroy R."/>
            <person name="Ravi A."/>
            <person name="Getino M."/>
            <person name="Pursley I."/>
            <person name="Horton D.L."/>
            <person name="Alikhan N.F."/>
            <person name="Baker D."/>
            <person name="Gharbi K."/>
            <person name="Hall N."/>
            <person name="Watson M."/>
            <person name="Adriaenssens E.M."/>
            <person name="Foster-Nyarko E."/>
            <person name="Jarju S."/>
            <person name="Secka A."/>
            <person name="Antonio M."/>
            <person name="Oren A."/>
            <person name="Chaudhuri R.R."/>
            <person name="La Ragione R."/>
            <person name="Hildebrand F."/>
            <person name="Pallen M.J."/>
        </authorList>
    </citation>
    <scope>NUCLEOTIDE SEQUENCE</scope>
    <source>
        <strain evidence="6">CHK33-5263</strain>
    </source>
</reference>
<dbReference type="Pfam" id="PF19567">
    <property type="entry name" value="CpsB_CapC"/>
    <property type="match status" value="1"/>
</dbReference>
<dbReference type="GO" id="GO:0004725">
    <property type="term" value="F:protein tyrosine phosphatase activity"/>
    <property type="evidence" value="ECO:0007669"/>
    <property type="project" value="UniProtKB-EC"/>
</dbReference>
<comment type="similarity">
    <text evidence="1">Belongs to the metallo-dependent hydrolases superfamily. CpsB/CapC family.</text>
</comment>
<organism evidence="6 7">
    <name type="scientific">Candidatus Gallimonas intestinigallinarum</name>
    <dbReference type="NCBI Taxonomy" id="2838604"/>
    <lineage>
        <taxon>Bacteria</taxon>
        <taxon>Bacillati</taxon>
        <taxon>Bacillota</taxon>
        <taxon>Clostridia</taxon>
        <taxon>Candidatus Gallimonas</taxon>
    </lineage>
</organism>
<accession>A0A9D2DWU9</accession>
<dbReference type="GO" id="GO:0030145">
    <property type="term" value="F:manganese ion binding"/>
    <property type="evidence" value="ECO:0007669"/>
    <property type="project" value="InterPro"/>
</dbReference>
<evidence type="ECO:0000256" key="1">
    <source>
        <dbReference type="ARBA" id="ARBA00005750"/>
    </source>
</evidence>
<evidence type="ECO:0000313" key="7">
    <source>
        <dbReference type="Proteomes" id="UP000824044"/>
    </source>
</evidence>
<dbReference type="PIRSF" id="PIRSF016557">
    <property type="entry name" value="Caps_synth_CpsB"/>
    <property type="match status" value="1"/>
</dbReference>
<name>A0A9D2DWU9_9FIRM</name>
<proteinExistence type="inferred from homology"/>
<evidence type="ECO:0000256" key="3">
    <source>
        <dbReference type="ARBA" id="ARBA00022801"/>
    </source>
</evidence>
<dbReference type="InterPro" id="IPR016667">
    <property type="entry name" value="Caps_polysacc_synth_CpsB/CapC"/>
</dbReference>
<evidence type="ECO:0000256" key="4">
    <source>
        <dbReference type="ARBA" id="ARBA00022912"/>
    </source>
</evidence>